<evidence type="ECO:0008006" key="4">
    <source>
        <dbReference type="Google" id="ProtNLM"/>
    </source>
</evidence>
<comment type="caution">
    <text evidence="2">The sequence shown here is derived from an EMBL/GenBank/DDBJ whole genome shotgun (WGS) entry which is preliminary data.</text>
</comment>
<evidence type="ECO:0000256" key="1">
    <source>
        <dbReference type="SAM" id="SignalP"/>
    </source>
</evidence>
<name>A0ABN1D9S9_SACER</name>
<reference evidence="2 3" key="1">
    <citation type="journal article" date="2019" name="Int. J. Syst. Evol. Microbiol.">
        <title>The Global Catalogue of Microorganisms (GCM) 10K type strain sequencing project: providing services to taxonomists for standard genome sequencing and annotation.</title>
        <authorList>
            <consortium name="The Broad Institute Genomics Platform"/>
            <consortium name="The Broad Institute Genome Sequencing Center for Infectious Disease"/>
            <person name="Wu L."/>
            <person name="Ma J."/>
        </authorList>
    </citation>
    <scope>NUCLEOTIDE SEQUENCE [LARGE SCALE GENOMIC DNA]</scope>
    <source>
        <strain evidence="2 3">JCM 10303</strain>
    </source>
</reference>
<feature type="signal peptide" evidence="1">
    <location>
        <begin position="1"/>
        <end position="28"/>
    </location>
</feature>
<dbReference type="Proteomes" id="UP001500729">
    <property type="component" value="Unassembled WGS sequence"/>
</dbReference>
<evidence type="ECO:0000313" key="2">
    <source>
        <dbReference type="EMBL" id="GAA0538091.1"/>
    </source>
</evidence>
<dbReference type="RefSeq" id="WP_011875331.1">
    <property type="nucleotide sequence ID" value="NZ_BAAAGS010000028.1"/>
</dbReference>
<keyword evidence="1" id="KW-0732">Signal</keyword>
<feature type="chain" id="PRO_5047321696" description="Secreted protein" evidence="1">
    <location>
        <begin position="29"/>
        <end position="484"/>
    </location>
</feature>
<organism evidence="2 3">
    <name type="scientific">Saccharopolyspora erythraea</name>
    <name type="common">Streptomyces erythraeus</name>
    <dbReference type="NCBI Taxonomy" id="1836"/>
    <lineage>
        <taxon>Bacteria</taxon>
        <taxon>Bacillati</taxon>
        <taxon>Actinomycetota</taxon>
        <taxon>Actinomycetes</taxon>
        <taxon>Pseudonocardiales</taxon>
        <taxon>Pseudonocardiaceae</taxon>
        <taxon>Saccharopolyspora</taxon>
    </lineage>
</organism>
<gene>
    <name evidence="2" type="ORF">GCM10009533_41640</name>
</gene>
<sequence length="484" mass="50868">MQTWAKRGVQAALVTGGMLAAGTGVASAAETCPDRPASSLGESLLPPAIDGFGEDTPRHQACFAGELFPEESASSDTVVYNRPLVDHRSADARTTTMLGTLDPLRDVVAAIDEAPTQEMPSLGASHWIPEQQPVRRMELAGWVADTTEARAVDMRGGQSNVLFGLLPNGAQPERGHGPVGTPAEGFHRSLSWTGPIGDVVQSGAHHLQEGAFRPGAGQDVAHELVIPTSDPAVVEHFERADGIVELWQEARERSQALSAPLLEPEEELDLTSAELPGADQHLIDVPHRLVEHSLEAPKPVPHASPKDIIPLTVPGEHQDAAADVPSLPPMALLSLDPHGATGRSGDPVEAPLPALGELHALGGGSTSTPTVNRIADALSGDAAPRSVFSTNPAASPVEVMTVDDLTAALPVERMVTENPFRSALEPSELTGMALPLLDAPSDFAAAADWSTVPNLMPVRTGMPLPAGEPRRNEDLVDTVVFSRI</sequence>
<dbReference type="EMBL" id="BAAAGS010000028">
    <property type="protein sequence ID" value="GAA0538091.1"/>
    <property type="molecule type" value="Genomic_DNA"/>
</dbReference>
<protein>
    <recommendedName>
        <fullName evidence="4">Secreted protein</fullName>
    </recommendedName>
</protein>
<evidence type="ECO:0000313" key="3">
    <source>
        <dbReference type="Proteomes" id="UP001500729"/>
    </source>
</evidence>
<keyword evidence="3" id="KW-1185">Reference proteome</keyword>
<accession>A0ABN1D9S9</accession>
<proteinExistence type="predicted"/>